<dbReference type="EMBL" id="JARAOO010000011">
    <property type="protein sequence ID" value="KAJ7950673.1"/>
    <property type="molecule type" value="Genomic_DNA"/>
</dbReference>
<dbReference type="Pfam" id="PF00319">
    <property type="entry name" value="SRF-TF"/>
    <property type="match status" value="1"/>
</dbReference>
<keyword evidence="3" id="KW-0238">DNA-binding</keyword>
<dbReference type="CDD" id="cd00266">
    <property type="entry name" value="MADS_SRF_like"/>
    <property type="match status" value="1"/>
</dbReference>
<evidence type="ECO:0000313" key="8">
    <source>
        <dbReference type="Proteomes" id="UP001163823"/>
    </source>
</evidence>
<evidence type="ECO:0000256" key="1">
    <source>
        <dbReference type="ARBA" id="ARBA00004123"/>
    </source>
</evidence>
<dbReference type="PRINTS" id="PR00404">
    <property type="entry name" value="MADSDOMAIN"/>
</dbReference>
<dbReference type="PANTHER" id="PTHR48019">
    <property type="entry name" value="SERUM RESPONSE FACTOR HOMOLOG"/>
    <property type="match status" value="1"/>
</dbReference>
<feature type="domain" description="MADS-box" evidence="6">
    <location>
        <begin position="1"/>
        <end position="61"/>
    </location>
</feature>
<dbReference type="InterPro" id="IPR050142">
    <property type="entry name" value="MADS-box/MEF2_TF"/>
</dbReference>
<dbReference type="GO" id="GO:0045944">
    <property type="term" value="P:positive regulation of transcription by RNA polymerase II"/>
    <property type="evidence" value="ECO:0007669"/>
    <property type="project" value="InterPro"/>
</dbReference>
<dbReference type="GO" id="GO:0046983">
    <property type="term" value="F:protein dimerization activity"/>
    <property type="evidence" value="ECO:0007669"/>
    <property type="project" value="InterPro"/>
</dbReference>
<dbReference type="GO" id="GO:0000981">
    <property type="term" value="F:DNA-binding transcription factor activity, RNA polymerase II-specific"/>
    <property type="evidence" value="ECO:0007669"/>
    <property type="project" value="InterPro"/>
</dbReference>
<dbReference type="InterPro" id="IPR036879">
    <property type="entry name" value="TF_MADSbox_sf"/>
</dbReference>
<evidence type="ECO:0000256" key="2">
    <source>
        <dbReference type="ARBA" id="ARBA00023015"/>
    </source>
</evidence>
<sequence>MAKKKAKLAYITNDAIRKATFKKRKKSLLNKVKELSTLCGIQACAILYSTYQREPEVSPSPFDVQRTIFAFKKKSKIDQTKNMVNQESYLRQRITKAMEQVKKQKRENCNKEIEEVMYQCLVGDQGLQKLSLAELNQLGWIVDKNIKEIGDKMNLSTTTTPKSSLTISNDDSQAKLLGWSITPKEQAYDDHEMAKNNMEMENQQWIMDTLRPSDPNIMNFGTNLDHELLPPSPPTIAFNNDNNVWLNFPFPN</sequence>
<evidence type="ECO:0000256" key="5">
    <source>
        <dbReference type="ARBA" id="ARBA00023242"/>
    </source>
</evidence>
<gene>
    <name evidence="7" type="ORF">O6P43_026834</name>
</gene>
<accession>A0AAD7L352</accession>
<keyword evidence="2" id="KW-0805">Transcription regulation</keyword>
<dbReference type="InterPro" id="IPR033897">
    <property type="entry name" value="SRF-like_MADS-box"/>
</dbReference>
<comment type="caution">
    <text evidence="7">The sequence shown here is derived from an EMBL/GenBank/DDBJ whole genome shotgun (WGS) entry which is preliminary data.</text>
</comment>
<organism evidence="7 8">
    <name type="scientific">Quillaja saponaria</name>
    <name type="common">Soap bark tree</name>
    <dbReference type="NCBI Taxonomy" id="32244"/>
    <lineage>
        <taxon>Eukaryota</taxon>
        <taxon>Viridiplantae</taxon>
        <taxon>Streptophyta</taxon>
        <taxon>Embryophyta</taxon>
        <taxon>Tracheophyta</taxon>
        <taxon>Spermatophyta</taxon>
        <taxon>Magnoliopsida</taxon>
        <taxon>eudicotyledons</taxon>
        <taxon>Gunneridae</taxon>
        <taxon>Pentapetalae</taxon>
        <taxon>rosids</taxon>
        <taxon>fabids</taxon>
        <taxon>Fabales</taxon>
        <taxon>Quillajaceae</taxon>
        <taxon>Quillaja</taxon>
    </lineage>
</organism>
<evidence type="ECO:0000313" key="7">
    <source>
        <dbReference type="EMBL" id="KAJ7950673.1"/>
    </source>
</evidence>
<comment type="subcellular location">
    <subcellularLocation>
        <location evidence="1">Nucleus</location>
    </subcellularLocation>
</comment>
<reference evidence="7" key="1">
    <citation type="journal article" date="2023" name="Science">
        <title>Elucidation of the pathway for biosynthesis of saponin adjuvants from the soapbark tree.</title>
        <authorList>
            <person name="Reed J."/>
            <person name="Orme A."/>
            <person name="El-Demerdash A."/>
            <person name="Owen C."/>
            <person name="Martin L.B.B."/>
            <person name="Misra R.C."/>
            <person name="Kikuchi S."/>
            <person name="Rejzek M."/>
            <person name="Martin A.C."/>
            <person name="Harkess A."/>
            <person name="Leebens-Mack J."/>
            <person name="Louveau T."/>
            <person name="Stephenson M.J."/>
            <person name="Osbourn A."/>
        </authorList>
    </citation>
    <scope>NUCLEOTIDE SEQUENCE</scope>
    <source>
        <strain evidence="7">S10</strain>
    </source>
</reference>
<dbReference type="InterPro" id="IPR002100">
    <property type="entry name" value="TF_MADSbox"/>
</dbReference>
<keyword evidence="5" id="KW-0539">Nucleus</keyword>
<name>A0AAD7L352_QUISA</name>
<proteinExistence type="predicted"/>
<protein>
    <submittedName>
        <fullName evidence="7">Agamous-like MADS-box protein AGL80</fullName>
    </submittedName>
</protein>
<dbReference type="Proteomes" id="UP001163823">
    <property type="component" value="Chromosome 11"/>
</dbReference>
<dbReference type="PROSITE" id="PS50066">
    <property type="entry name" value="MADS_BOX_2"/>
    <property type="match status" value="1"/>
</dbReference>
<keyword evidence="4" id="KW-0804">Transcription</keyword>
<keyword evidence="8" id="KW-1185">Reference proteome</keyword>
<evidence type="ECO:0000259" key="6">
    <source>
        <dbReference type="PROSITE" id="PS50066"/>
    </source>
</evidence>
<dbReference type="AlphaFoldDB" id="A0AAD7L352"/>
<dbReference type="SUPFAM" id="SSF55455">
    <property type="entry name" value="SRF-like"/>
    <property type="match status" value="1"/>
</dbReference>
<evidence type="ECO:0000256" key="3">
    <source>
        <dbReference type="ARBA" id="ARBA00023125"/>
    </source>
</evidence>
<dbReference type="FunFam" id="3.40.1810.10:FF:000024">
    <property type="entry name" value="Agamous-like MADS-box protein AGL80"/>
    <property type="match status" value="1"/>
</dbReference>
<dbReference type="GO" id="GO:0000987">
    <property type="term" value="F:cis-regulatory region sequence-specific DNA binding"/>
    <property type="evidence" value="ECO:0007669"/>
    <property type="project" value="InterPro"/>
</dbReference>
<dbReference type="GO" id="GO:0005634">
    <property type="term" value="C:nucleus"/>
    <property type="evidence" value="ECO:0007669"/>
    <property type="project" value="UniProtKB-SubCell"/>
</dbReference>
<dbReference type="SMART" id="SM00432">
    <property type="entry name" value="MADS"/>
    <property type="match status" value="1"/>
</dbReference>
<dbReference type="KEGG" id="qsa:O6P43_026834"/>
<evidence type="ECO:0000256" key="4">
    <source>
        <dbReference type="ARBA" id="ARBA00023163"/>
    </source>
</evidence>
<dbReference type="Gene3D" id="3.40.1810.10">
    <property type="entry name" value="Transcription factor, MADS-box"/>
    <property type="match status" value="1"/>
</dbReference>